<feature type="compositionally biased region" description="Gly residues" evidence="1">
    <location>
        <begin position="487"/>
        <end position="496"/>
    </location>
</feature>
<dbReference type="Pfam" id="PF12014">
    <property type="entry name" value="Cyclin_D1_bind"/>
    <property type="match status" value="1"/>
</dbReference>
<dbReference type="EMBL" id="HBEV01012863">
    <property type="protein sequence ID" value="CAD8592616.1"/>
    <property type="molecule type" value="Transcribed_RNA"/>
</dbReference>
<feature type="compositionally biased region" description="Basic and acidic residues" evidence="1">
    <location>
        <begin position="714"/>
        <end position="730"/>
    </location>
</feature>
<sequence>MSSVAVSAASLGGNGFLPRRRTVGARGPARGRLAPAMLTCRRAGIASGAIDWIRPRGVTRGETFGRVARVLVRASGTPEPQDRALRKTAGVNGDDPITGSLHQARGLRERLASVVDAFRPKPGASQTDDEPDEEWERWQRRFDRVDSEEGILVALQAQLEDAVAKEDFTAAASIKKTIASMRDEDPITAVERGYRAAVENEDYAAAAQFRDLGAGLVGWWAGRGATEEEPGGAYGVMMQVTAQHGRYVGVSYSAKDLAVMQERAKQRKSQRRQRLESAFSGEAAVPSDADPTGGPLAMDGSTGANSSDRDRIARELELLESARVEGHRVFELWIEENEDGTRTTRAVRLDQVPIGASGEAGSNDEGGAGGSGFATTLGGFPLSGPIRTAPTGQKQDPGPDSYANVSFDEWTVVDGVVSAPGAGRDPASPFPFAIDGMSMDELVSYERRGFMKEYLKAPGFAANWARLKSEHGVRERPEGPPNEEGGTDGGFKGFGTGSVRDASEPRDEFYFDKYVINEDAGSMIDVDELIEGLEEEDDDAQFDLEELREGDALTDAAMALLGGRRLNELTPEMRAEIENSLKAEGFLAEDESLHDDAELEVQIEEIDADADPWLTEEVRVPVEMAPEGRHAFTLTSDPEHGAHAPLFRSSMAAAAGLAATEAEVEAAVLKGMAEAKAALAEELRAAAKAANSDPAAKPEKGDTEVVMVNLDPDASAKFKRDVDKLRRDGEIPPSPANQWPPSPGKDKPGPQAAGAGAGAPANPVEPPNGALSSDSVGSRLGKSKGERLFERLSAAASASAEANDAEYAESLDEEIDKMLSAKDFAAEDSLHPGEASGGGDERVDPNAPANDAERHAADAAERLFEMLNQDGDATPLPLKSRFSRIPEAVASRANVDPFDRLYLGAFGPHGPEVLRVVRGRWGDELGEGEECVTAVKLTGDANVPAGAASFRAKVGPQHKLESSFSYPEDLGVTARYKGQGRVAKPGFTERNWVDGELLVLDGRGGSLTGGAELGFVWAVPGERRLLILFSSLELPDATPPVGMYLD</sequence>
<gene>
    <name evidence="2" type="ORF">MSP1404_LOCUS10020</name>
</gene>
<proteinExistence type="predicted"/>
<dbReference type="AlphaFoldDB" id="A0A7S0KWN7"/>
<evidence type="ECO:0000256" key="1">
    <source>
        <dbReference type="SAM" id="MobiDB-lite"/>
    </source>
</evidence>
<dbReference type="GO" id="GO:0010343">
    <property type="term" value="P:singlet oxygen-mediated programmed cell death"/>
    <property type="evidence" value="ECO:0007669"/>
    <property type="project" value="InterPro"/>
</dbReference>
<dbReference type="GO" id="GO:0042651">
    <property type="term" value="C:thylakoid membrane"/>
    <property type="evidence" value="ECO:0007669"/>
    <property type="project" value="TreeGrafter"/>
</dbReference>
<feature type="region of interest" description="Disordered" evidence="1">
    <location>
        <begin position="355"/>
        <end position="401"/>
    </location>
</feature>
<feature type="compositionally biased region" description="Low complexity" evidence="1">
    <location>
        <begin position="749"/>
        <end position="770"/>
    </location>
</feature>
<name>A0A7S0KWN7_MICPS</name>
<accession>A0A7S0KWN7</accession>
<dbReference type="PANTHER" id="PTHR33917:SF3">
    <property type="entry name" value="PROTEIN EXECUTER 1, CHLOROPLASTIC"/>
    <property type="match status" value="1"/>
</dbReference>
<feature type="region of interest" description="Disordered" evidence="1">
    <location>
        <begin position="266"/>
        <end position="309"/>
    </location>
</feature>
<feature type="region of interest" description="Disordered" evidence="1">
    <location>
        <begin position="829"/>
        <end position="855"/>
    </location>
</feature>
<evidence type="ECO:0000313" key="2">
    <source>
        <dbReference type="EMBL" id="CAD8592616.1"/>
    </source>
</evidence>
<feature type="compositionally biased region" description="Pro residues" evidence="1">
    <location>
        <begin position="732"/>
        <end position="743"/>
    </location>
</feature>
<evidence type="ECO:0008006" key="3">
    <source>
        <dbReference type="Google" id="ProtNLM"/>
    </source>
</evidence>
<reference evidence="2" key="1">
    <citation type="submission" date="2021-01" db="EMBL/GenBank/DDBJ databases">
        <authorList>
            <person name="Corre E."/>
            <person name="Pelletier E."/>
            <person name="Niang G."/>
            <person name="Scheremetjew M."/>
            <person name="Finn R."/>
            <person name="Kale V."/>
            <person name="Holt S."/>
            <person name="Cochrane G."/>
            <person name="Meng A."/>
            <person name="Brown T."/>
            <person name="Cohen L."/>
        </authorList>
    </citation>
    <scope>NUCLEOTIDE SEQUENCE</scope>
    <source>
        <strain evidence="2">CCMP494</strain>
    </source>
</reference>
<feature type="region of interest" description="Disordered" evidence="1">
    <location>
        <begin position="78"/>
        <end position="100"/>
    </location>
</feature>
<dbReference type="InterPro" id="IPR044680">
    <property type="entry name" value="EX1/2"/>
</dbReference>
<protein>
    <recommendedName>
        <fullName evidence="3">Protein EXECUTER 1, chloroplastic</fullName>
    </recommendedName>
</protein>
<feature type="region of interest" description="Disordered" evidence="1">
    <location>
        <begin position="689"/>
        <end position="781"/>
    </location>
</feature>
<feature type="region of interest" description="Disordered" evidence="1">
    <location>
        <begin position="471"/>
        <end position="501"/>
    </location>
</feature>
<dbReference type="PANTHER" id="PTHR33917">
    <property type="entry name" value="PROTEIN EXECUTER 1, CHLOROPLASTIC"/>
    <property type="match status" value="1"/>
</dbReference>
<organism evidence="2">
    <name type="scientific">Micromonas pusilla</name>
    <name type="common">Picoplanktonic green alga</name>
    <name type="synonym">Chromulina pusilla</name>
    <dbReference type="NCBI Taxonomy" id="38833"/>
    <lineage>
        <taxon>Eukaryota</taxon>
        <taxon>Viridiplantae</taxon>
        <taxon>Chlorophyta</taxon>
        <taxon>Mamiellophyceae</taxon>
        <taxon>Mamiellales</taxon>
        <taxon>Mamiellaceae</taxon>
        <taxon>Micromonas</taxon>
    </lineage>
</organism>